<dbReference type="PANTHER" id="PTHR33995:SF4">
    <property type="entry name" value="PROTEIN CBG09882"/>
    <property type="match status" value="1"/>
</dbReference>
<reference evidence="3" key="1">
    <citation type="submission" date="2022-11" db="UniProtKB">
        <authorList>
            <consortium name="WormBaseParasite"/>
        </authorList>
    </citation>
    <scope>IDENTIFICATION</scope>
</reference>
<dbReference type="Proteomes" id="UP000887569">
    <property type="component" value="Unplaced"/>
</dbReference>
<organism evidence="2 3">
    <name type="scientific">Parascaris univalens</name>
    <name type="common">Nematode worm</name>
    <dbReference type="NCBI Taxonomy" id="6257"/>
    <lineage>
        <taxon>Eukaryota</taxon>
        <taxon>Metazoa</taxon>
        <taxon>Ecdysozoa</taxon>
        <taxon>Nematoda</taxon>
        <taxon>Chromadorea</taxon>
        <taxon>Rhabditida</taxon>
        <taxon>Spirurina</taxon>
        <taxon>Ascaridomorpha</taxon>
        <taxon>Ascaridoidea</taxon>
        <taxon>Ascarididae</taxon>
        <taxon>Parascaris</taxon>
    </lineage>
</organism>
<feature type="region of interest" description="Disordered" evidence="1">
    <location>
        <begin position="86"/>
        <end position="133"/>
    </location>
</feature>
<evidence type="ECO:0000313" key="2">
    <source>
        <dbReference type="Proteomes" id="UP000887569"/>
    </source>
</evidence>
<feature type="compositionally biased region" description="Acidic residues" evidence="1">
    <location>
        <begin position="109"/>
        <end position="118"/>
    </location>
</feature>
<dbReference type="WBParaSite" id="PgB26_g017_t01">
    <property type="protein sequence ID" value="PgB26_g017_t01"/>
    <property type="gene ID" value="PgB26_g017"/>
</dbReference>
<dbReference type="AlphaFoldDB" id="A0A914ZVU9"/>
<feature type="compositionally biased region" description="Basic residues" evidence="1">
    <location>
        <begin position="122"/>
        <end position="133"/>
    </location>
</feature>
<accession>A0A914ZVU9</accession>
<proteinExistence type="predicted"/>
<sequence length="299" mass="33632">MPGSGVCLAYDAHYQAPNLEDALISFPDLSINDPPDPVDEYPSRANTFSILRGSSVGLKVKLPASDIFLNTSIICNRYRFGRDERGIRKREKPNGDHERSDDRSSQSPDDGDDDEEEDDRKRNKRRNHRRRRSYPISCTTKGVSVGENGLLVLCSSCWTWRRLPSNYFPQYINELVCDESDNACLSGLQQVELLPPPYLHSGLTNLNGLWAMHGRPNIAKPLRQEKKKMMKTGYASCEVGHRTLQVIRNDTGALSVINLQGGSYCECRVRVIRNDTGALSVINLQGGSYCECRVRVSHQ</sequence>
<protein>
    <submittedName>
        <fullName evidence="3">CW-type domain-containing protein</fullName>
    </submittedName>
</protein>
<dbReference type="InterPro" id="IPR029034">
    <property type="entry name" value="Cystine-knot_cytokine"/>
</dbReference>
<keyword evidence="2" id="KW-1185">Reference proteome</keyword>
<dbReference type="PANTHER" id="PTHR33995">
    <property type="entry name" value="PROTEIN CBG18546"/>
    <property type="match status" value="1"/>
</dbReference>
<evidence type="ECO:0000313" key="3">
    <source>
        <dbReference type="WBParaSite" id="PgB26_g017_t01"/>
    </source>
</evidence>
<name>A0A914ZVU9_PARUN</name>
<feature type="compositionally biased region" description="Basic and acidic residues" evidence="1">
    <location>
        <begin position="86"/>
        <end position="104"/>
    </location>
</feature>
<dbReference type="SUPFAM" id="SSF57501">
    <property type="entry name" value="Cystine-knot cytokines"/>
    <property type="match status" value="1"/>
</dbReference>
<evidence type="ECO:0000256" key="1">
    <source>
        <dbReference type="SAM" id="MobiDB-lite"/>
    </source>
</evidence>